<dbReference type="RefSeq" id="WP_241793603.1">
    <property type="nucleotide sequence ID" value="NZ_JALBUU010000052.1"/>
</dbReference>
<feature type="coiled-coil region" evidence="1">
    <location>
        <begin position="281"/>
        <end position="308"/>
    </location>
</feature>
<evidence type="ECO:0000313" key="3">
    <source>
        <dbReference type="EMBL" id="MCI0755748.1"/>
    </source>
</evidence>
<keyword evidence="4" id="KW-1185">Reference proteome</keyword>
<evidence type="ECO:0000313" key="4">
    <source>
        <dbReference type="Proteomes" id="UP001201985"/>
    </source>
</evidence>
<keyword evidence="2" id="KW-0732">Signal</keyword>
<feature type="signal peptide" evidence="2">
    <location>
        <begin position="1"/>
        <end position="22"/>
    </location>
</feature>
<name>A0ABS9W8Y4_9PROT</name>
<dbReference type="Proteomes" id="UP001201985">
    <property type="component" value="Unassembled WGS sequence"/>
</dbReference>
<gene>
    <name evidence="3" type="ORF">MON41_18935</name>
</gene>
<evidence type="ECO:0000256" key="1">
    <source>
        <dbReference type="SAM" id="Coils"/>
    </source>
</evidence>
<evidence type="ECO:0008006" key="5">
    <source>
        <dbReference type="Google" id="ProtNLM"/>
    </source>
</evidence>
<evidence type="ECO:0000256" key="2">
    <source>
        <dbReference type="SAM" id="SignalP"/>
    </source>
</evidence>
<organism evidence="3 4">
    <name type="scientific">Teichococcus vastitatis</name>
    <dbReference type="NCBI Taxonomy" id="2307076"/>
    <lineage>
        <taxon>Bacteria</taxon>
        <taxon>Pseudomonadati</taxon>
        <taxon>Pseudomonadota</taxon>
        <taxon>Alphaproteobacteria</taxon>
        <taxon>Acetobacterales</taxon>
        <taxon>Roseomonadaceae</taxon>
        <taxon>Roseomonas</taxon>
    </lineage>
</organism>
<reference evidence="3 4" key="1">
    <citation type="submission" date="2022-03" db="EMBL/GenBank/DDBJ databases">
        <title>Complete genome analysis of Roseomonas KG 17.1 : a prolific producer of plant growth promoters.</title>
        <authorList>
            <person name="Saadouli I."/>
            <person name="Najjari A."/>
            <person name="Mosbah A."/>
            <person name="Ouzari H.I."/>
        </authorList>
    </citation>
    <scope>NUCLEOTIDE SEQUENCE [LARGE SCALE GENOMIC DNA]</scope>
    <source>
        <strain evidence="3 4">KG17-1</strain>
    </source>
</reference>
<proteinExistence type="predicted"/>
<protein>
    <recommendedName>
        <fullName evidence="5">Lipoprotein</fullName>
    </recommendedName>
</protein>
<feature type="coiled-coil region" evidence="1">
    <location>
        <begin position="227"/>
        <end position="254"/>
    </location>
</feature>
<sequence>MMRTARGAIGAAALLLAGCAESYWTSNVRSVESFAPGQTMATNADIRLVHQVRRMADIATVDKRGQRLIVQRPQEITCAEPSPDVARVVQAALSSQLDVGATVTPPVGGGTAVDARIMSALAATRAESIAQLTRRIATIQLLRDGLYRACEAFMNGAIGRTAYTAILGTYDGMMLSMLYGEMSVGNSGTSVLLTGLATAGQPAGAGSTAQGARDTARTARDTRLQELTAAQEKRNQEQAKLRGSQAELETAREAQNVAGLQAAQAKVTDQQAIVTDSQATVTRAQALLSEAQRDLDAAERNLRLAGAAATAGATGQVAGGGDGGSGGAGLLHDLQREYFIVPRGNSALLACIQAADDAAYVLIERIPPYCERLLAALPDAINDARKQRYQLQLQEQETDRVRAMAAAVQAGRAAGLTPAQLRDLLNQPPRARP</sequence>
<dbReference type="PROSITE" id="PS51257">
    <property type="entry name" value="PROKAR_LIPOPROTEIN"/>
    <property type="match status" value="1"/>
</dbReference>
<dbReference type="EMBL" id="JALBUU010000052">
    <property type="protein sequence ID" value="MCI0755748.1"/>
    <property type="molecule type" value="Genomic_DNA"/>
</dbReference>
<keyword evidence="1" id="KW-0175">Coiled coil</keyword>
<comment type="caution">
    <text evidence="3">The sequence shown here is derived from an EMBL/GenBank/DDBJ whole genome shotgun (WGS) entry which is preliminary data.</text>
</comment>
<accession>A0ABS9W8Y4</accession>
<feature type="chain" id="PRO_5047489354" description="Lipoprotein" evidence="2">
    <location>
        <begin position="23"/>
        <end position="433"/>
    </location>
</feature>